<dbReference type="InterPro" id="IPR015410">
    <property type="entry name" value="DUF1985"/>
</dbReference>
<dbReference type="Proteomes" id="UP000467841">
    <property type="component" value="Unassembled WGS sequence"/>
</dbReference>
<name>A0A6D2IHR6_9BRAS</name>
<dbReference type="AlphaFoldDB" id="A0A6D2IHR6"/>
<evidence type="ECO:0000259" key="1">
    <source>
        <dbReference type="Pfam" id="PF09331"/>
    </source>
</evidence>
<accession>A0A6D2IHR6</accession>
<evidence type="ECO:0000313" key="3">
    <source>
        <dbReference type="Proteomes" id="UP000467841"/>
    </source>
</evidence>
<gene>
    <name evidence="2" type="ORF">MERR_LOCUS13426</name>
</gene>
<dbReference type="OrthoDB" id="1112004at2759"/>
<dbReference type="PANTHER" id="PTHR48449">
    <property type="entry name" value="DUF1985 DOMAIN-CONTAINING PROTEIN"/>
    <property type="match status" value="1"/>
</dbReference>
<sequence length="307" mass="34982">MWMAFGGKPLRFGLPEFAAITGLPCGPFDDDCDETVTPPIPEGEVDSTWKEIVSNDPKKTLGDIDGYFTSKKIFAKMSDDRKFKLALILIVDGALVVTYQYPKPTPKYVSMLADVEKFIQYPWGWESFNSTLTTLRPEPKGTRKDIDPVEKFSGQTRRGTMRLQGFPYALQLLAFKTIPILQNWLSSSAEDHTLFHIPDTSVLAQYQWDDEITDRRVLYLEKKIQDVYSFALNDWPHGDASLQPLLPKPPNLNKFCTGNTFWTAENGKTLLPTLKNQNLKKISTKQPNNHPVLMKQTTTFYAKNFKC</sequence>
<proteinExistence type="predicted"/>
<dbReference type="EMBL" id="CACVBM020001050">
    <property type="protein sequence ID" value="CAA7026191.1"/>
    <property type="molecule type" value="Genomic_DNA"/>
</dbReference>
<reference evidence="2" key="1">
    <citation type="submission" date="2020-01" db="EMBL/GenBank/DDBJ databases">
        <authorList>
            <person name="Mishra B."/>
        </authorList>
    </citation>
    <scope>NUCLEOTIDE SEQUENCE [LARGE SCALE GENOMIC DNA]</scope>
</reference>
<organism evidence="2 3">
    <name type="scientific">Microthlaspi erraticum</name>
    <dbReference type="NCBI Taxonomy" id="1685480"/>
    <lineage>
        <taxon>Eukaryota</taxon>
        <taxon>Viridiplantae</taxon>
        <taxon>Streptophyta</taxon>
        <taxon>Embryophyta</taxon>
        <taxon>Tracheophyta</taxon>
        <taxon>Spermatophyta</taxon>
        <taxon>Magnoliopsida</taxon>
        <taxon>eudicotyledons</taxon>
        <taxon>Gunneridae</taxon>
        <taxon>Pentapetalae</taxon>
        <taxon>rosids</taxon>
        <taxon>malvids</taxon>
        <taxon>Brassicales</taxon>
        <taxon>Brassicaceae</taxon>
        <taxon>Coluteocarpeae</taxon>
        <taxon>Microthlaspi</taxon>
    </lineage>
</organism>
<comment type="caution">
    <text evidence="2">The sequence shown here is derived from an EMBL/GenBank/DDBJ whole genome shotgun (WGS) entry which is preliminary data.</text>
</comment>
<protein>
    <recommendedName>
        <fullName evidence="1">DUF1985 domain-containing protein</fullName>
    </recommendedName>
</protein>
<dbReference type="PANTHER" id="PTHR48449:SF1">
    <property type="entry name" value="DUF1985 DOMAIN-CONTAINING PROTEIN"/>
    <property type="match status" value="1"/>
</dbReference>
<keyword evidence="3" id="KW-1185">Reference proteome</keyword>
<feature type="domain" description="DUF1985" evidence="1">
    <location>
        <begin position="1"/>
        <end position="132"/>
    </location>
</feature>
<evidence type="ECO:0000313" key="2">
    <source>
        <dbReference type="EMBL" id="CAA7026191.1"/>
    </source>
</evidence>
<dbReference type="Pfam" id="PF09331">
    <property type="entry name" value="DUF1985"/>
    <property type="match status" value="1"/>
</dbReference>